<feature type="transmembrane region" description="Helical" evidence="1">
    <location>
        <begin position="171"/>
        <end position="193"/>
    </location>
</feature>
<dbReference type="EMBL" id="JANGAC010000003">
    <property type="protein sequence ID" value="MCQ4922450.1"/>
    <property type="molecule type" value="Genomic_DNA"/>
</dbReference>
<organism evidence="3 4">
    <name type="scientific">Tissierella carlieri</name>
    <dbReference type="NCBI Taxonomy" id="689904"/>
    <lineage>
        <taxon>Bacteria</taxon>
        <taxon>Bacillati</taxon>
        <taxon>Bacillota</taxon>
        <taxon>Tissierellia</taxon>
        <taxon>Tissierellales</taxon>
        <taxon>Tissierellaceae</taxon>
        <taxon>Tissierella</taxon>
    </lineage>
</organism>
<feature type="transmembrane region" description="Helical" evidence="1">
    <location>
        <begin position="147"/>
        <end position="165"/>
    </location>
</feature>
<feature type="transmembrane region" description="Helical" evidence="1">
    <location>
        <begin position="71"/>
        <end position="92"/>
    </location>
</feature>
<dbReference type="GO" id="GO:0008237">
    <property type="term" value="F:metallopeptidase activity"/>
    <property type="evidence" value="ECO:0007669"/>
    <property type="project" value="UniProtKB-KW"/>
</dbReference>
<protein>
    <submittedName>
        <fullName evidence="3">CPBP family intramembrane metalloprotease</fullName>
    </submittedName>
</protein>
<evidence type="ECO:0000313" key="4">
    <source>
        <dbReference type="Proteomes" id="UP001524478"/>
    </source>
</evidence>
<keyword evidence="1" id="KW-0812">Transmembrane</keyword>
<sequence length="226" mass="25724">MNKRKTIIGILIITAISIAIMSIVDAIINPGYMYKSAIKIIMFLFIPLIYIFCDSNINLKDIFKVKSKKKLIISTILGLLVYLIILGAYLILKKYIDLDSIKNILAENLKVNKNNFIFVALYISFINSLLEEFFFRGFIFLNLKKLIAIKSAYIISAFAFTVYHIGIMGSWFSPLIFLLAMVGLFAGGIIFNYLNESNSNIYSSWLVHMMANFAINTVGFIMFDII</sequence>
<evidence type="ECO:0000259" key="2">
    <source>
        <dbReference type="Pfam" id="PF02517"/>
    </source>
</evidence>
<keyword evidence="3" id="KW-0482">Metalloprotease</keyword>
<comment type="caution">
    <text evidence="3">The sequence shown here is derived from an EMBL/GenBank/DDBJ whole genome shotgun (WGS) entry which is preliminary data.</text>
</comment>
<name>A0ABT1S7K7_9FIRM</name>
<evidence type="ECO:0000256" key="1">
    <source>
        <dbReference type="SAM" id="Phobius"/>
    </source>
</evidence>
<dbReference type="Pfam" id="PF02517">
    <property type="entry name" value="Rce1-like"/>
    <property type="match status" value="1"/>
</dbReference>
<keyword evidence="3" id="KW-0645">Protease</keyword>
<dbReference type="InterPro" id="IPR003675">
    <property type="entry name" value="Rce1/LyrA-like_dom"/>
</dbReference>
<keyword evidence="4" id="KW-1185">Reference proteome</keyword>
<feature type="transmembrane region" description="Helical" evidence="1">
    <location>
        <begin position="40"/>
        <end position="59"/>
    </location>
</feature>
<accession>A0ABT1S7K7</accession>
<dbReference type="RefSeq" id="WP_201259623.1">
    <property type="nucleotide sequence ID" value="NZ_JANGAC010000003.1"/>
</dbReference>
<feature type="transmembrane region" description="Helical" evidence="1">
    <location>
        <begin position="7"/>
        <end position="28"/>
    </location>
</feature>
<reference evidence="3 4" key="1">
    <citation type="submission" date="2022-06" db="EMBL/GenBank/DDBJ databases">
        <title>Isolation of gut microbiota from human fecal samples.</title>
        <authorList>
            <person name="Pamer E.G."/>
            <person name="Barat B."/>
            <person name="Waligurski E."/>
            <person name="Medina S."/>
            <person name="Paddock L."/>
            <person name="Mostad J."/>
        </authorList>
    </citation>
    <scope>NUCLEOTIDE SEQUENCE [LARGE SCALE GENOMIC DNA]</scope>
    <source>
        <strain evidence="3 4">DFI.7.95</strain>
    </source>
</reference>
<gene>
    <name evidence="3" type="ORF">NE686_05085</name>
</gene>
<feature type="transmembrane region" description="Helical" evidence="1">
    <location>
        <begin position="205"/>
        <end position="223"/>
    </location>
</feature>
<proteinExistence type="predicted"/>
<feature type="transmembrane region" description="Helical" evidence="1">
    <location>
        <begin position="116"/>
        <end position="135"/>
    </location>
</feature>
<keyword evidence="1" id="KW-0472">Membrane</keyword>
<evidence type="ECO:0000313" key="3">
    <source>
        <dbReference type="EMBL" id="MCQ4922450.1"/>
    </source>
</evidence>
<feature type="domain" description="CAAX prenyl protease 2/Lysostaphin resistance protein A-like" evidence="2">
    <location>
        <begin position="115"/>
        <end position="213"/>
    </location>
</feature>
<dbReference type="Proteomes" id="UP001524478">
    <property type="component" value="Unassembled WGS sequence"/>
</dbReference>
<keyword evidence="3" id="KW-0378">Hydrolase</keyword>
<keyword evidence="1" id="KW-1133">Transmembrane helix</keyword>